<organism evidence="2 3">
    <name type="scientific">Pseudomonas arsenicoxydans</name>
    <dbReference type="NCBI Taxonomy" id="702115"/>
    <lineage>
        <taxon>Bacteria</taxon>
        <taxon>Pseudomonadati</taxon>
        <taxon>Pseudomonadota</taxon>
        <taxon>Gammaproteobacteria</taxon>
        <taxon>Pseudomonadales</taxon>
        <taxon>Pseudomonadaceae</taxon>
        <taxon>Pseudomonas</taxon>
    </lineage>
</organism>
<keyword evidence="2" id="KW-0238">DNA-binding</keyword>
<dbReference type="GO" id="GO:0003677">
    <property type="term" value="F:DNA binding"/>
    <property type="evidence" value="ECO:0007669"/>
    <property type="project" value="UniProtKB-KW"/>
</dbReference>
<dbReference type="InterPro" id="IPR041657">
    <property type="entry name" value="HTH_17"/>
</dbReference>
<accession>A0A502HQ32</accession>
<dbReference type="AlphaFoldDB" id="A0A502HQ32"/>
<name>A0A502HQ32_9PSED</name>
<dbReference type="RefSeq" id="WP_140668565.1">
    <property type="nucleotide sequence ID" value="NZ_RCZE01000007.1"/>
</dbReference>
<dbReference type="Pfam" id="PF12728">
    <property type="entry name" value="HTH_17"/>
    <property type="match status" value="1"/>
</dbReference>
<dbReference type="Proteomes" id="UP000317933">
    <property type="component" value="Unassembled WGS sequence"/>
</dbReference>
<evidence type="ECO:0000259" key="1">
    <source>
        <dbReference type="Pfam" id="PF12728"/>
    </source>
</evidence>
<dbReference type="SUPFAM" id="SSF46955">
    <property type="entry name" value="Putative DNA-binding domain"/>
    <property type="match status" value="1"/>
</dbReference>
<evidence type="ECO:0000313" key="2">
    <source>
        <dbReference type="EMBL" id="TPG76899.1"/>
    </source>
</evidence>
<evidence type="ECO:0000313" key="3">
    <source>
        <dbReference type="Proteomes" id="UP000317933"/>
    </source>
</evidence>
<sequence>MNTVIQRFAESLQLCPSALLTPAQVAAALGVSHRTLAAWRSSRHTGPAWMRIGSRVRYSKVAVLAWLKDRSQKTSEA</sequence>
<dbReference type="Gene3D" id="1.10.10.10">
    <property type="entry name" value="Winged helix-like DNA-binding domain superfamily/Winged helix DNA-binding domain"/>
    <property type="match status" value="1"/>
</dbReference>
<reference evidence="2 3" key="1">
    <citation type="journal article" date="2019" name="Environ. Microbiol.">
        <title>Species interactions and distinct microbial communities in high Arctic permafrost affected cryosols are associated with the CH4 and CO2 gas fluxes.</title>
        <authorList>
            <person name="Altshuler I."/>
            <person name="Hamel J."/>
            <person name="Turney S."/>
            <person name="Magnuson E."/>
            <person name="Levesque R."/>
            <person name="Greer C."/>
            <person name="Whyte L.G."/>
        </authorList>
    </citation>
    <scope>NUCLEOTIDE SEQUENCE [LARGE SCALE GENOMIC DNA]</scope>
    <source>
        <strain evidence="2 3">E3</strain>
    </source>
</reference>
<feature type="domain" description="Helix-turn-helix" evidence="1">
    <location>
        <begin position="19"/>
        <end position="70"/>
    </location>
</feature>
<proteinExistence type="predicted"/>
<protein>
    <submittedName>
        <fullName evidence="2">DNA-binding protein</fullName>
    </submittedName>
</protein>
<dbReference type="InterPro" id="IPR009061">
    <property type="entry name" value="DNA-bd_dom_put_sf"/>
</dbReference>
<dbReference type="InterPro" id="IPR036388">
    <property type="entry name" value="WH-like_DNA-bd_sf"/>
</dbReference>
<comment type="caution">
    <text evidence="2">The sequence shown here is derived from an EMBL/GenBank/DDBJ whole genome shotgun (WGS) entry which is preliminary data.</text>
</comment>
<gene>
    <name evidence="2" type="ORF">EAH78_17275</name>
</gene>
<dbReference type="EMBL" id="RCZE01000007">
    <property type="protein sequence ID" value="TPG76899.1"/>
    <property type="molecule type" value="Genomic_DNA"/>
</dbReference>